<evidence type="ECO:0000256" key="1">
    <source>
        <dbReference type="ARBA" id="ARBA00023015"/>
    </source>
</evidence>
<dbReference type="Pfam" id="PF12833">
    <property type="entry name" value="HTH_18"/>
    <property type="match status" value="1"/>
</dbReference>
<name>A0A1Z9YYR7_9GAMM</name>
<keyword evidence="1" id="KW-0805">Transcription regulation</keyword>
<dbReference type="PANTHER" id="PTHR47894:SF1">
    <property type="entry name" value="HTH-TYPE TRANSCRIPTIONAL REGULATOR VQSM"/>
    <property type="match status" value="1"/>
</dbReference>
<dbReference type="PROSITE" id="PS01124">
    <property type="entry name" value="HTH_ARAC_FAMILY_2"/>
    <property type="match status" value="1"/>
</dbReference>
<proteinExistence type="predicted"/>
<evidence type="ECO:0000256" key="2">
    <source>
        <dbReference type="ARBA" id="ARBA00023125"/>
    </source>
</evidence>
<dbReference type="InterPro" id="IPR009057">
    <property type="entry name" value="Homeodomain-like_sf"/>
</dbReference>
<dbReference type="SUPFAM" id="SSF46689">
    <property type="entry name" value="Homeodomain-like"/>
    <property type="match status" value="1"/>
</dbReference>
<dbReference type="RefSeq" id="WP_087619918.1">
    <property type="nucleotide sequence ID" value="NZ_NEXX01000002.1"/>
</dbReference>
<dbReference type="SMART" id="SM00342">
    <property type="entry name" value="HTH_ARAC"/>
    <property type="match status" value="1"/>
</dbReference>
<gene>
    <name evidence="5" type="ORF">CAP51_06260</name>
</gene>
<feature type="domain" description="HTH araC/xylS-type" evidence="4">
    <location>
        <begin position="236"/>
        <end position="337"/>
    </location>
</feature>
<dbReference type="GO" id="GO:0000976">
    <property type="term" value="F:transcription cis-regulatory region binding"/>
    <property type="evidence" value="ECO:0007669"/>
    <property type="project" value="TreeGrafter"/>
</dbReference>
<evidence type="ECO:0000256" key="3">
    <source>
        <dbReference type="ARBA" id="ARBA00023163"/>
    </source>
</evidence>
<evidence type="ECO:0000313" key="6">
    <source>
        <dbReference type="Proteomes" id="UP000196536"/>
    </source>
</evidence>
<protein>
    <recommendedName>
        <fullName evidence="4">HTH araC/xylS-type domain-containing protein</fullName>
    </recommendedName>
</protein>
<sequence>MKRSIMGLMYLIQGMQSAGVDVLSRLKEIGILSDQLTPTALIYRDLEWQIQQHITQGLDPFLGLKVGQHYTLAGYGPFLMFLMTAEHVEQALHQAMQYQGLTYLSGKLSYEIAKQHLILRYQPLDVQDAVSQFRMNSEISGTYRFIRDIYTMSGLPNYDIDVYLPMSQPTQNEQLLAYRNYYGENLRFGWSCAEFWIDIRILRHRLSSADAIMHEVYRQRCEDELARMNASSSNTDRLSEQIRDYLLLQREVIPNLTAISRALNIPERTIRYQLAAHQSSFQQIRQSVIKQKAEFLLKEGQYTIEEIARSLGYAETASFNHAFKRWYGMSPKQFQAITAHDV</sequence>
<dbReference type="GO" id="GO:0005829">
    <property type="term" value="C:cytosol"/>
    <property type="evidence" value="ECO:0007669"/>
    <property type="project" value="TreeGrafter"/>
</dbReference>
<dbReference type="Pfam" id="PF12625">
    <property type="entry name" value="Arabinose_bd"/>
    <property type="match status" value="1"/>
</dbReference>
<dbReference type="AlphaFoldDB" id="A0A1Z9YYR7"/>
<dbReference type="EMBL" id="NEXX01000002">
    <property type="protein sequence ID" value="OUY07365.1"/>
    <property type="molecule type" value="Genomic_DNA"/>
</dbReference>
<evidence type="ECO:0000313" key="5">
    <source>
        <dbReference type="EMBL" id="OUY07365.1"/>
    </source>
</evidence>
<accession>A0A1Z9YYR7</accession>
<dbReference type="PANTHER" id="PTHR47894">
    <property type="entry name" value="HTH-TYPE TRANSCRIPTIONAL REGULATOR GADX"/>
    <property type="match status" value="1"/>
</dbReference>
<reference evidence="5 6" key="1">
    <citation type="submission" date="2017-05" db="EMBL/GenBank/DDBJ databases">
        <title>Acinetobacter populi ANC 5415 (= PBJ7), whole genome shotgun sequencing project.</title>
        <authorList>
            <person name="Nemec A."/>
            <person name="Radolfova-Krizova L."/>
        </authorList>
    </citation>
    <scope>NUCLEOTIDE SEQUENCE [LARGE SCALE GENOMIC DNA]</scope>
    <source>
        <strain evidence="5 6">PBJ7</strain>
    </source>
</reference>
<dbReference type="InterPro" id="IPR020449">
    <property type="entry name" value="Tscrpt_reg_AraC-type_HTH"/>
</dbReference>
<keyword evidence="3" id="KW-0804">Transcription</keyword>
<keyword evidence="6" id="KW-1185">Reference proteome</keyword>
<evidence type="ECO:0000259" key="4">
    <source>
        <dbReference type="PROSITE" id="PS01124"/>
    </source>
</evidence>
<dbReference type="OrthoDB" id="5582699at2"/>
<keyword evidence="2" id="KW-0238">DNA-binding</keyword>
<dbReference type="InterPro" id="IPR032687">
    <property type="entry name" value="AraC-type_N"/>
</dbReference>
<organism evidence="5 6">
    <name type="scientific">Acinetobacter populi</name>
    <dbReference type="NCBI Taxonomy" id="1582270"/>
    <lineage>
        <taxon>Bacteria</taxon>
        <taxon>Pseudomonadati</taxon>
        <taxon>Pseudomonadota</taxon>
        <taxon>Gammaproteobacteria</taxon>
        <taxon>Moraxellales</taxon>
        <taxon>Moraxellaceae</taxon>
        <taxon>Acinetobacter</taxon>
    </lineage>
</organism>
<dbReference type="Proteomes" id="UP000196536">
    <property type="component" value="Unassembled WGS sequence"/>
</dbReference>
<dbReference type="GO" id="GO:0003700">
    <property type="term" value="F:DNA-binding transcription factor activity"/>
    <property type="evidence" value="ECO:0007669"/>
    <property type="project" value="InterPro"/>
</dbReference>
<dbReference type="InterPro" id="IPR018060">
    <property type="entry name" value="HTH_AraC"/>
</dbReference>
<dbReference type="Gene3D" id="1.10.10.60">
    <property type="entry name" value="Homeodomain-like"/>
    <property type="match status" value="1"/>
</dbReference>
<dbReference type="PRINTS" id="PR00032">
    <property type="entry name" value="HTHARAC"/>
</dbReference>
<comment type="caution">
    <text evidence="5">The sequence shown here is derived from an EMBL/GenBank/DDBJ whole genome shotgun (WGS) entry which is preliminary data.</text>
</comment>